<dbReference type="InterPro" id="IPR004435">
    <property type="entry name" value="MobB_dom"/>
</dbReference>
<gene>
    <name evidence="2" type="primary">mobB</name>
    <name evidence="2" type="ORF">EDM56_08135</name>
</gene>
<dbReference type="GO" id="GO:0005525">
    <property type="term" value="F:GTP binding"/>
    <property type="evidence" value="ECO:0007669"/>
    <property type="project" value="InterPro"/>
</dbReference>
<dbReference type="CDD" id="cd03116">
    <property type="entry name" value="MobB"/>
    <property type="match status" value="1"/>
</dbReference>
<reference evidence="2 3" key="1">
    <citation type="submission" date="2018-10" db="EMBL/GenBank/DDBJ databases">
        <title>Phylogenomics of Brevibacillus.</title>
        <authorList>
            <person name="Dunlap C."/>
        </authorList>
    </citation>
    <scope>NUCLEOTIDE SEQUENCE [LARGE SCALE GENOMIC DNA]</scope>
    <source>
        <strain evidence="2 3">JCM 15716</strain>
    </source>
</reference>
<dbReference type="EMBL" id="RHHQ01000007">
    <property type="protein sequence ID" value="RNB90468.1"/>
    <property type="molecule type" value="Genomic_DNA"/>
</dbReference>
<dbReference type="PANTHER" id="PTHR40072">
    <property type="entry name" value="MOLYBDOPTERIN-GUANINE DINUCLEOTIDE BIOSYNTHESIS ADAPTER PROTEIN-RELATED"/>
    <property type="match status" value="1"/>
</dbReference>
<dbReference type="AlphaFoldDB" id="A0A3M8DQR6"/>
<dbReference type="RefSeq" id="WP_122917394.1">
    <property type="nucleotide sequence ID" value="NZ_RHHQ01000007.1"/>
</dbReference>
<name>A0A3M8DQR6_9BACL</name>
<dbReference type="NCBIfam" id="TIGR00176">
    <property type="entry name" value="mobB"/>
    <property type="match status" value="1"/>
</dbReference>
<dbReference type="Proteomes" id="UP000271031">
    <property type="component" value="Unassembled WGS sequence"/>
</dbReference>
<comment type="caution">
    <text evidence="2">The sequence shown here is derived from an EMBL/GenBank/DDBJ whole genome shotgun (WGS) entry which is preliminary data.</text>
</comment>
<evidence type="ECO:0000259" key="1">
    <source>
        <dbReference type="Pfam" id="PF03205"/>
    </source>
</evidence>
<protein>
    <submittedName>
        <fullName evidence="2">Molybdopterin-guanine dinucleotide biosynthesis protein B</fullName>
    </submittedName>
</protein>
<dbReference type="OrthoDB" id="9786803at2"/>
<dbReference type="InterPro" id="IPR052539">
    <property type="entry name" value="MGD_biosynthesis_adapter"/>
</dbReference>
<sequence length="168" mass="18606">MTATPFVFQISGYSNTGKTTLMTELIHRFEHAGIRVGVLKHDGAHDFELDQPGKDTHRFSAAGASFVAIQSAAKSALIQRGSLSPDELIKRLADAGAEMILVEGYKRECYPKLVLMREQSHTALLTELSNVVGAASWFAFRQEGLPVFGIDDVDSMYELIHNRFLAHR</sequence>
<dbReference type="Pfam" id="PF03205">
    <property type="entry name" value="MobB"/>
    <property type="match status" value="1"/>
</dbReference>
<keyword evidence="3" id="KW-1185">Reference proteome</keyword>
<dbReference type="InterPro" id="IPR027417">
    <property type="entry name" value="P-loop_NTPase"/>
</dbReference>
<evidence type="ECO:0000313" key="2">
    <source>
        <dbReference type="EMBL" id="RNB90468.1"/>
    </source>
</evidence>
<dbReference type="PANTHER" id="PTHR40072:SF1">
    <property type="entry name" value="MOLYBDOPTERIN-GUANINE DINUCLEOTIDE BIOSYNTHESIS ADAPTER PROTEIN"/>
    <property type="match status" value="1"/>
</dbReference>
<evidence type="ECO:0000313" key="3">
    <source>
        <dbReference type="Proteomes" id="UP000271031"/>
    </source>
</evidence>
<accession>A0A3M8DQR6</accession>
<feature type="domain" description="Molybdopterin-guanine dinucleotide biosynthesis protein B (MobB)" evidence="1">
    <location>
        <begin position="7"/>
        <end position="135"/>
    </location>
</feature>
<proteinExistence type="predicted"/>
<dbReference type="SUPFAM" id="SSF52540">
    <property type="entry name" value="P-loop containing nucleoside triphosphate hydrolases"/>
    <property type="match status" value="1"/>
</dbReference>
<organism evidence="2 3">
    <name type="scientific">Brevibacillus fluminis</name>
    <dbReference type="NCBI Taxonomy" id="511487"/>
    <lineage>
        <taxon>Bacteria</taxon>
        <taxon>Bacillati</taxon>
        <taxon>Bacillota</taxon>
        <taxon>Bacilli</taxon>
        <taxon>Bacillales</taxon>
        <taxon>Paenibacillaceae</taxon>
        <taxon>Brevibacillus</taxon>
    </lineage>
</organism>
<dbReference type="GO" id="GO:0006777">
    <property type="term" value="P:Mo-molybdopterin cofactor biosynthetic process"/>
    <property type="evidence" value="ECO:0007669"/>
    <property type="project" value="InterPro"/>
</dbReference>
<dbReference type="Gene3D" id="3.40.50.300">
    <property type="entry name" value="P-loop containing nucleotide triphosphate hydrolases"/>
    <property type="match status" value="1"/>
</dbReference>